<dbReference type="EMBL" id="VMKJ01000038">
    <property type="protein sequence ID" value="TVO33573.1"/>
    <property type="molecule type" value="Genomic_DNA"/>
</dbReference>
<organism evidence="1 2">
    <name type="scientific">Vibrio algivorus</name>
    <dbReference type="NCBI Taxonomy" id="1667024"/>
    <lineage>
        <taxon>Bacteria</taxon>
        <taxon>Pseudomonadati</taxon>
        <taxon>Pseudomonadota</taxon>
        <taxon>Gammaproteobacteria</taxon>
        <taxon>Vibrionales</taxon>
        <taxon>Vibrionaceae</taxon>
        <taxon>Vibrio</taxon>
    </lineage>
</organism>
<sequence>MSLQTQRAKLLLNVTSVKHDGFIQYLLSSKCYDLETGFFSVTCDIANLPSHWYEDIDANVEWLIPKGMKKYGLALLNDKETRHVTAQDFIFCSPELKLEDNIVAILQSIPAALDESLLFEYLGVNTSTPHYQASFWQSALGPLVDGSKGKYEVELYGLPLNKQSKIASRFNSSSWLKVSIETLCERKESQLCYAVSRNQNDKIQYLAFDTDETNKLINLQWKECISKAFLFAKIPHSQVQEVTSAYKDEKQINKVLREYCHCHSQLAALEDMLPFLQTMDDSVKLDWVTLKEA</sequence>
<dbReference type="Proteomes" id="UP000319828">
    <property type="component" value="Unassembled WGS sequence"/>
</dbReference>
<dbReference type="OrthoDB" id="5857128at2"/>
<proteinExistence type="predicted"/>
<accession>A0A557NYU8</accession>
<evidence type="ECO:0000313" key="2">
    <source>
        <dbReference type="Proteomes" id="UP000319828"/>
    </source>
</evidence>
<comment type="caution">
    <text evidence="1">The sequence shown here is derived from an EMBL/GenBank/DDBJ whole genome shotgun (WGS) entry which is preliminary data.</text>
</comment>
<reference evidence="1 2" key="1">
    <citation type="submission" date="2019-07" db="EMBL/GenBank/DDBJ databases">
        <title>The draft genome sequence of Vibrio algivorus M1486.</title>
        <authorList>
            <person name="Meng X."/>
        </authorList>
    </citation>
    <scope>NUCLEOTIDE SEQUENCE [LARGE SCALE GENOMIC DNA]</scope>
    <source>
        <strain evidence="1 2">M1486</strain>
    </source>
</reference>
<dbReference type="AlphaFoldDB" id="A0A557NYU8"/>
<gene>
    <name evidence="1" type="ORF">FOF44_14860</name>
</gene>
<evidence type="ECO:0000313" key="1">
    <source>
        <dbReference type="EMBL" id="TVO33573.1"/>
    </source>
</evidence>
<name>A0A557NYU8_9VIBR</name>
<dbReference type="RefSeq" id="WP_144388895.1">
    <property type="nucleotide sequence ID" value="NZ_CANNCB010000033.1"/>
</dbReference>
<protein>
    <submittedName>
        <fullName evidence="1">Uncharacterized protein</fullName>
    </submittedName>
</protein>